<comment type="caution">
    <text evidence="3">The sequence shown here is derived from an EMBL/GenBank/DDBJ whole genome shotgun (WGS) entry which is preliminary data.</text>
</comment>
<accession>A0A316FY67</accession>
<dbReference type="GO" id="GO:0016020">
    <property type="term" value="C:membrane"/>
    <property type="evidence" value="ECO:0007669"/>
    <property type="project" value="TreeGrafter"/>
</dbReference>
<dbReference type="GO" id="GO:0000271">
    <property type="term" value="P:polysaccharide biosynthetic process"/>
    <property type="evidence" value="ECO:0007669"/>
    <property type="project" value="TreeGrafter"/>
</dbReference>
<feature type="transmembrane region" description="Helical" evidence="1">
    <location>
        <begin position="238"/>
        <end position="258"/>
    </location>
</feature>
<feature type="transmembrane region" description="Helical" evidence="1">
    <location>
        <begin position="167"/>
        <end position="195"/>
    </location>
</feature>
<feature type="transmembrane region" description="Helical" evidence="1">
    <location>
        <begin position="278"/>
        <end position="297"/>
    </location>
</feature>
<dbReference type="InterPro" id="IPR050879">
    <property type="entry name" value="Acyltransferase_3"/>
</dbReference>
<dbReference type="PANTHER" id="PTHR23028:SF53">
    <property type="entry name" value="ACYL_TRANSF_3 DOMAIN-CONTAINING PROTEIN"/>
    <property type="match status" value="1"/>
</dbReference>
<gene>
    <name evidence="3" type="ORF">C8D97_10292</name>
</gene>
<dbReference type="AlphaFoldDB" id="A0A316FY67"/>
<evidence type="ECO:0000313" key="3">
    <source>
        <dbReference type="EMBL" id="PWK53704.1"/>
    </source>
</evidence>
<keyword evidence="1" id="KW-0812">Transmembrane</keyword>
<keyword evidence="4" id="KW-1185">Reference proteome</keyword>
<keyword evidence="1" id="KW-0472">Membrane</keyword>
<evidence type="ECO:0000259" key="2">
    <source>
        <dbReference type="Pfam" id="PF01757"/>
    </source>
</evidence>
<dbReference type="EMBL" id="QGGU01000002">
    <property type="protein sequence ID" value="PWK53704.1"/>
    <property type="molecule type" value="Genomic_DNA"/>
</dbReference>
<feature type="transmembrane region" description="Helical" evidence="1">
    <location>
        <begin position="207"/>
        <end position="226"/>
    </location>
</feature>
<sequence>MVKNKVFLPQLAWLRAFAALAVVVYHIRRALAPSYTGTDAVVDPGWLQAIDFGDFGVLLFFVLSGATLYLNHQDFDTKNRLSHFFTKRFFRVWPAFACSLIIYLIFNSFFASWYTIAPQGYWVEAHIDTAYTLSDLFHYLTFTFNITGPYGKFNAVYWSLPIEFQYYLIFPLLILSLRYLNLAGPILLAAVIYAMLHTPVRDYIDNAWTLMLAYTFCAGVWLGYLYKHVLPSFRLLPITGFILSAVVLVVLSVLNQTYDSFPSWIQSLPIIGIKTNMFGLFACLLVAVVLFTNFQTLKANRLTSSLEFLGEISYSIYLYHSLFICLSVVVLLQLGIIDYWLKLISFFAITLSGTLLVSWISYLSVERPSIKLAKKITRKQTV</sequence>
<dbReference type="InterPro" id="IPR002656">
    <property type="entry name" value="Acyl_transf_3_dom"/>
</dbReference>
<dbReference type="Pfam" id="PF01757">
    <property type="entry name" value="Acyl_transf_3"/>
    <property type="match status" value="1"/>
</dbReference>
<evidence type="ECO:0000313" key="4">
    <source>
        <dbReference type="Proteomes" id="UP000245790"/>
    </source>
</evidence>
<protein>
    <submittedName>
        <fullName evidence="3">Peptidoglycan/LPS O-acetylase OafA/YrhL</fullName>
    </submittedName>
</protein>
<dbReference type="PANTHER" id="PTHR23028">
    <property type="entry name" value="ACETYLTRANSFERASE"/>
    <property type="match status" value="1"/>
</dbReference>
<name>A0A316FY67_9GAMM</name>
<reference evidence="3 4" key="1">
    <citation type="submission" date="2018-05" db="EMBL/GenBank/DDBJ databases">
        <title>Genomic Encyclopedia of Type Strains, Phase IV (KMG-IV): sequencing the most valuable type-strain genomes for metagenomic binning, comparative biology and taxonomic classification.</title>
        <authorList>
            <person name="Goeker M."/>
        </authorList>
    </citation>
    <scope>NUCLEOTIDE SEQUENCE [LARGE SCALE GENOMIC DNA]</scope>
    <source>
        <strain evidence="3 4">DSM 25350</strain>
    </source>
</reference>
<dbReference type="OrthoDB" id="9767863at2"/>
<feature type="transmembrane region" description="Helical" evidence="1">
    <location>
        <begin position="317"/>
        <end position="337"/>
    </location>
</feature>
<dbReference type="Proteomes" id="UP000245790">
    <property type="component" value="Unassembled WGS sequence"/>
</dbReference>
<keyword evidence="1" id="KW-1133">Transmembrane helix</keyword>
<proteinExistence type="predicted"/>
<feature type="transmembrane region" description="Helical" evidence="1">
    <location>
        <begin position="92"/>
        <end position="116"/>
    </location>
</feature>
<feature type="domain" description="Acyltransferase 3" evidence="2">
    <location>
        <begin position="11"/>
        <end position="361"/>
    </location>
</feature>
<feature type="transmembrane region" description="Helical" evidence="1">
    <location>
        <begin position="343"/>
        <end position="365"/>
    </location>
</feature>
<organism evidence="3 4">
    <name type="scientific">Pleionea mediterranea</name>
    <dbReference type="NCBI Taxonomy" id="523701"/>
    <lineage>
        <taxon>Bacteria</taxon>
        <taxon>Pseudomonadati</taxon>
        <taxon>Pseudomonadota</taxon>
        <taxon>Gammaproteobacteria</taxon>
        <taxon>Oceanospirillales</taxon>
        <taxon>Pleioneaceae</taxon>
        <taxon>Pleionea</taxon>
    </lineage>
</organism>
<dbReference type="RefSeq" id="WP_109761776.1">
    <property type="nucleotide sequence ID" value="NZ_QGGU01000002.1"/>
</dbReference>
<dbReference type="GO" id="GO:0016747">
    <property type="term" value="F:acyltransferase activity, transferring groups other than amino-acyl groups"/>
    <property type="evidence" value="ECO:0007669"/>
    <property type="project" value="InterPro"/>
</dbReference>
<feature type="transmembrane region" description="Helical" evidence="1">
    <location>
        <begin position="12"/>
        <end position="32"/>
    </location>
</feature>
<feature type="transmembrane region" description="Helical" evidence="1">
    <location>
        <begin position="52"/>
        <end position="71"/>
    </location>
</feature>
<evidence type="ECO:0000256" key="1">
    <source>
        <dbReference type="SAM" id="Phobius"/>
    </source>
</evidence>